<keyword evidence="5" id="KW-0597">Phosphoprotein</keyword>
<dbReference type="AlphaFoldDB" id="A0A0N7L9K1"/>
<organism evidence="19 20">
    <name type="scientific">Ceraceosorus bombacis</name>
    <dbReference type="NCBI Taxonomy" id="401625"/>
    <lineage>
        <taxon>Eukaryota</taxon>
        <taxon>Fungi</taxon>
        <taxon>Dikarya</taxon>
        <taxon>Basidiomycota</taxon>
        <taxon>Ustilaginomycotina</taxon>
        <taxon>Exobasidiomycetes</taxon>
        <taxon>Ceraceosorales</taxon>
        <taxon>Ceraceosoraceae</taxon>
        <taxon>Ceraceosorus</taxon>
    </lineage>
</organism>
<comment type="function">
    <text evidence="11">Catalyzes the conversion of GlcNAc-6-P into GlcNAc-1-P during the synthesis of uridine diphosphate/UDP-GlcNAc, which is a biosynthetic precursor of chitin and also supplies the amino sugars for N-linked oligosaccharides of glycoproteins.</text>
</comment>
<sequence>MALPSNIDFAVQATDGLPTLLISEASKSYPKPDGIKFTYGTAGVRTKGDVLESTCFRLALISALRSKRMGGKVVGMMVTASHNPEPDNGLKAVDPRGEMLASNWEPYCTEAANALTDEELFAVLQRLIKADSINLQTPAVVVYAHDTRPSSPKLVKAIEAGLAATGAEGRNGGLLTTPQLHYLVKAYNTQSTPDPYGEPTEEGYYKKLADAFQRAVADKPATSPLTVDCANGVGAISLQRFQKYLPASALQVRALRTSIDTAGALNNGCGADHVKTKQALPSGFEKEVSEGERLCSFDGDADRIVYYYLNGHASQKESFRLLDGDRIAALVADYISELVKRAGIADEIKIGCVQTAYANGGSTKYLSQRVPVVCTSTGVKHLHHAAESFDVGVYFEANGHGTVLFSDSAQSLIRGKISSSSPQGDSQAALSQLSNLIDLINQTVGDALSDMLLVEVVLRQRDWEPAHWDSLYTDLPNKLLKVIVPDRALFTTTDADRKLVTPDGLQQEIDKLVGKYLEGRSFVRPSGTEDCVRVYAEARIQQEMEELAHKVAKLVTDAAKNA</sequence>
<evidence type="ECO:0000256" key="12">
    <source>
        <dbReference type="PIRSR" id="PIRSR016408-1"/>
    </source>
</evidence>
<evidence type="ECO:0000259" key="17">
    <source>
        <dbReference type="Pfam" id="PF21404"/>
    </source>
</evidence>
<dbReference type="GO" id="GO:0004610">
    <property type="term" value="F:phosphoacetylglucosamine mutase activity"/>
    <property type="evidence" value="ECO:0007669"/>
    <property type="project" value="UniProtKB-UniRule"/>
</dbReference>
<dbReference type="InterPro" id="IPR049022">
    <property type="entry name" value="AMG1_III"/>
</dbReference>
<dbReference type="Pfam" id="PF21404">
    <property type="entry name" value="AMG1_III"/>
    <property type="match status" value="1"/>
</dbReference>
<evidence type="ECO:0000259" key="15">
    <source>
        <dbReference type="Pfam" id="PF00408"/>
    </source>
</evidence>
<feature type="domain" description="Phosphoacetylglucosamine mutase AMG1" evidence="18">
    <location>
        <begin position="201"/>
        <end position="305"/>
    </location>
</feature>
<evidence type="ECO:0000256" key="1">
    <source>
        <dbReference type="ARBA" id="ARBA00000558"/>
    </source>
</evidence>
<dbReference type="PIRSF" id="PIRSF016408">
    <property type="entry name" value="PAGM"/>
    <property type="match status" value="1"/>
</dbReference>
<dbReference type="InterPro" id="IPR016066">
    <property type="entry name" value="A-D-PHexomutase_CS"/>
</dbReference>
<dbReference type="Gene3D" id="3.30.310.50">
    <property type="entry name" value="Alpha-D-phosphohexomutase, C-terminal domain"/>
    <property type="match status" value="1"/>
</dbReference>
<comment type="pathway">
    <text evidence="2 11">Nucleotide-sugar biosynthesis; UDP-N-acetyl-alpha-D-glucosamine biosynthesis; N-acetyl-alpha-D-glucosamine 1-phosphate from alpha-D-glucosamine 6-phosphate (route I): step 2/2.</text>
</comment>
<dbReference type="Pfam" id="PF00408">
    <property type="entry name" value="PGM_PMM_IV"/>
    <property type="match status" value="1"/>
</dbReference>
<evidence type="ECO:0000313" key="20">
    <source>
        <dbReference type="Proteomes" id="UP000054845"/>
    </source>
</evidence>
<dbReference type="STRING" id="401625.A0A0N7L9K1"/>
<evidence type="ECO:0000256" key="5">
    <source>
        <dbReference type="ARBA" id="ARBA00022553"/>
    </source>
</evidence>
<keyword evidence="7 11" id="KW-0460">Magnesium</keyword>
<dbReference type="InterPro" id="IPR049023">
    <property type="entry name" value="AMG1_II"/>
</dbReference>
<dbReference type="InterPro" id="IPR016055">
    <property type="entry name" value="A-D-PHexomutase_a/b/a-I/II/III"/>
</dbReference>
<feature type="binding site" evidence="13">
    <location>
        <begin position="524"/>
        <end position="528"/>
    </location>
    <ligand>
        <name>substrate</name>
    </ligand>
</feature>
<dbReference type="InterPro" id="IPR036900">
    <property type="entry name" value="A-D-PHexomutase_C_sf"/>
</dbReference>
<evidence type="ECO:0000313" key="19">
    <source>
        <dbReference type="EMBL" id="CEH14010.1"/>
    </source>
</evidence>
<dbReference type="Pfam" id="PF21405">
    <property type="entry name" value="AMG1_II"/>
    <property type="match status" value="1"/>
</dbReference>
<dbReference type="OrthoDB" id="1928at2759"/>
<dbReference type="Proteomes" id="UP000054845">
    <property type="component" value="Unassembled WGS sequence"/>
</dbReference>
<dbReference type="Gene3D" id="3.40.120.10">
    <property type="entry name" value="Alpha-D-Glucose-1,6-Bisphosphate, subunit A, domain 3"/>
    <property type="match status" value="2"/>
</dbReference>
<dbReference type="SUPFAM" id="SSF55957">
    <property type="entry name" value="Phosphoglucomutase, C-terminal domain"/>
    <property type="match status" value="1"/>
</dbReference>
<evidence type="ECO:0000256" key="10">
    <source>
        <dbReference type="ARBA" id="ARBA00032065"/>
    </source>
</evidence>
<dbReference type="UniPathway" id="UPA00113">
    <property type="reaction ID" value="UER00530"/>
</dbReference>
<feature type="active site" description="Phosphoserine intermediate" evidence="12">
    <location>
        <position position="81"/>
    </location>
</feature>
<feature type="domain" description="Alpha-D-phosphohexomutase alpha/beta/alpha" evidence="16">
    <location>
        <begin position="136"/>
        <end position="189"/>
    </location>
</feature>
<dbReference type="FunFam" id="3.30.310.50:FF:000003">
    <property type="entry name" value="Phosphoacetylglucosamine mutase"/>
    <property type="match status" value="1"/>
</dbReference>
<feature type="binding site" evidence="14">
    <location>
        <position position="298"/>
    </location>
    <ligand>
        <name>Mg(2+)</name>
        <dbReference type="ChEBI" id="CHEBI:18420"/>
    </ligand>
</feature>
<feature type="binding site" evidence="14">
    <location>
        <position position="300"/>
    </location>
    <ligand>
        <name>Mg(2+)</name>
        <dbReference type="ChEBI" id="CHEBI:18420"/>
    </ligand>
</feature>
<dbReference type="CDD" id="cd03086">
    <property type="entry name" value="PGM3"/>
    <property type="match status" value="1"/>
</dbReference>
<dbReference type="PANTHER" id="PTHR45955">
    <property type="entry name" value="PHOSPHOACETYLGLUCOSAMINE MUTASE"/>
    <property type="match status" value="1"/>
</dbReference>
<feature type="binding site" description="via phosphate group" evidence="14">
    <location>
        <position position="81"/>
    </location>
    <ligand>
        <name>Mg(2+)</name>
        <dbReference type="ChEBI" id="CHEBI:18420"/>
    </ligand>
</feature>
<comment type="similarity">
    <text evidence="3 11">Belongs to the phosphohexose mutase family.</text>
</comment>
<dbReference type="EMBL" id="CCYA01000238">
    <property type="protein sequence ID" value="CEH14010.1"/>
    <property type="molecule type" value="Genomic_DNA"/>
</dbReference>
<keyword evidence="6 11" id="KW-0479">Metal-binding</keyword>
<feature type="binding site" evidence="14">
    <location>
        <position position="302"/>
    </location>
    <ligand>
        <name>Mg(2+)</name>
        <dbReference type="ChEBI" id="CHEBI:18420"/>
    </ligand>
</feature>
<reference evidence="19 20" key="1">
    <citation type="submission" date="2014-09" db="EMBL/GenBank/DDBJ databases">
        <authorList>
            <person name="Magalhaes I.L.F."/>
            <person name="Oliveira U."/>
            <person name="Santos F.R."/>
            <person name="Vidigal T.H.D.A."/>
            <person name="Brescovit A.D."/>
            <person name="Santos A.J."/>
        </authorList>
    </citation>
    <scope>NUCLEOTIDE SEQUENCE [LARGE SCALE GENOMIC DNA]</scope>
</reference>
<dbReference type="GO" id="GO:0000287">
    <property type="term" value="F:magnesium ion binding"/>
    <property type="evidence" value="ECO:0007669"/>
    <property type="project" value="InterPro"/>
</dbReference>
<dbReference type="InterPro" id="IPR016657">
    <property type="entry name" value="PAGM"/>
</dbReference>
<feature type="binding site" evidence="13">
    <location>
        <begin position="396"/>
        <end position="398"/>
    </location>
    <ligand>
        <name>substrate</name>
    </ligand>
</feature>
<dbReference type="InterPro" id="IPR005843">
    <property type="entry name" value="A-D-PHexomutase_C"/>
</dbReference>
<comment type="cofactor">
    <cofactor evidence="11 14">
        <name>Mg(2+)</name>
        <dbReference type="ChEBI" id="CHEBI:18420"/>
    </cofactor>
    <text evidence="11 14">Binds 1 Mg(2+) ion per subunit.</text>
</comment>
<dbReference type="GO" id="GO:0005975">
    <property type="term" value="P:carbohydrate metabolic process"/>
    <property type="evidence" value="ECO:0007669"/>
    <property type="project" value="InterPro"/>
</dbReference>
<evidence type="ECO:0000256" key="13">
    <source>
        <dbReference type="PIRSR" id="PIRSR016408-2"/>
    </source>
</evidence>
<evidence type="ECO:0000256" key="9">
    <source>
        <dbReference type="ARBA" id="ARBA00031926"/>
    </source>
</evidence>
<evidence type="ECO:0000259" key="16">
    <source>
        <dbReference type="Pfam" id="PF02878"/>
    </source>
</evidence>
<dbReference type="FunFam" id="3.40.120.10:FF:000038">
    <property type="entry name" value="Phosphoacetylglucosamine mutase"/>
    <property type="match status" value="1"/>
</dbReference>
<keyword evidence="20" id="KW-1185">Reference proteome</keyword>
<feature type="domain" description="Alpha-D-phosphohexomutase C-terminal" evidence="15">
    <location>
        <begin position="479"/>
        <end position="553"/>
    </location>
</feature>
<comment type="catalytic activity">
    <reaction evidence="1 11">
        <text>N-acetyl-alpha-D-glucosamine 1-phosphate = N-acetyl-D-glucosamine 6-phosphate</text>
        <dbReference type="Rhea" id="RHEA:23804"/>
        <dbReference type="ChEBI" id="CHEBI:57513"/>
        <dbReference type="ChEBI" id="CHEBI:57776"/>
        <dbReference type="EC" id="5.4.2.3"/>
    </reaction>
</comment>
<dbReference type="EC" id="5.4.2.3" evidence="4 11"/>
<accession>A0A0N7L9K1</accession>
<name>A0A0N7L9K1_9BASI</name>
<feature type="domain" description="Alpha-D-phosphohexomutase alpha/beta/alpha" evidence="16">
    <location>
        <begin position="74"/>
        <end position="103"/>
    </location>
</feature>
<evidence type="ECO:0000256" key="7">
    <source>
        <dbReference type="ARBA" id="ARBA00022842"/>
    </source>
</evidence>
<dbReference type="Pfam" id="PF02878">
    <property type="entry name" value="PGM_PMM_I"/>
    <property type="match status" value="2"/>
</dbReference>
<proteinExistence type="inferred from homology"/>
<keyword evidence="8 11" id="KW-0413">Isomerase</keyword>
<evidence type="ECO:0000256" key="14">
    <source>
        <dbReference type="PIRSR" id="PIRSR016408-3"/>
    </source>
</evidence>
<evidence type="ECO:0000259" key="18">
    <source>
        <dbReference type="Pfam" id="PF21405"/>
    </source>
</evidence>
<feature type="binding site" evidence="13">
    <location>
        <position position="533"/>
    </location>
    <ligand>
        <name>substrate</name>
    </ligand>
</feature>
<dbReference type="InterPro" id="IPR005844">
    <property type="entry name" value="A-D-PHexomutase_a/b/a-I"/>
</dbReference>
<dbReference type="PROSITE" id="PS00710">
    <property type="entry name" value="PGM_PMM"/>
    <property type="match status" value="1"/>
</dbReference>
<evidence type="ECO:0000256" key="2">
    <source>
        <dbReference type="ARBA" id="ARBA00004865"/>
    </source>
</evidence>
<evidence type="ECO:0000256" key="11">
    <source>
        <dbReference type="PIRNR" id="PIRNR016408"/>
    </source>
</evidence>
<dbReference type="GO" id="GO:0006048">
    <property type="term" value="P:UDP-N-acetylglucosamine biosynthetic process"/>
    <property type="evidence" value="ECO:0007669"/>
    <property type="project" value="UniProtKB-UniRule"/>
</dbReference>
<evidence type="ECO:0000256" key="4">
    <source>
        <dbReference type="ARBA" id="ARBA00012731"/>
    </source>
</evidence>
<dbReference type="SUPFAM" id="SSF53738">
    <property type="entry name" value="Phosphoglucomutase, first 3 domains"/>
    <property type="match status" value="3"/>
</dbReference>
<feature type="domain" description="Phosphoacetylglucosamine mutase AMG1" evidence="17">
    <location>
        <begin position="323"/>
        <end position="463"/>
    </location>
</feature>
<protein>
    <recommendedName>
        <fullName evidence="4 11">Phosphoacetylglucosamine mutase</fullName>
        <shortName evidence="11">PAGM</shortName>
        <ecNumber evidence="4 11">5.4.2.3</ecNumber>
    </recommendedName>
    <alternativeName>
        <fullName evidence="10 11">Acetylglucosamine phosphomutase</fullName>
    </alternativeName>
    <alternativeName>
        <fullName evidence="9 11">N-acetylglucosamine-phosphate mutase</fullName>
    </alternativeName>
</protein>
<evidence type="ECO:0000256" key="3">
    <source>
        <dbReference type="ARBA" id="ARBA00010231"/>
    </source>
</evidence>
<dbReference type="PANTHER" id="PTHR45955:SF1">
    <property type="entry name" value="PHOSPHOACETYLGLUCOSAMINE MUTASE"/>
    <property type="match status" value="1"/>
</dbReference>
<evidence type="ECO:0000256" key="6">
    <source>
        <dbReference type="ARBA" id="ARBA00022723"/>
    </source>
</evidence>
<evidence type="ECO:0000256" key="8">
    <source>
        <dbReference type="ARBA" id="ARBA00023235"/>
    </source>
</evidence>